<feature type="compositionally biased region" description="Low complexity" evidence="1">
    <location>
        <begin position="1"/>
        <end position="19"/>
    </location>
</feature>
<feature type="region of interest" description="Disordered" evidence="1">
    <location>
        <begin position="62"/>
        <end position="91"/>
    </location>
</feature>
<sequence length="164" mass="18144">MGNRQSAASESAGASAPAPGGFGVRVTPGLLNATAPREEAPRSMQDLNELLQQAYQKGAYDAMQQQAVQQSGERQDKLEEQQRANAQQERELRKRIEALQAREYRAPKMDMMCKEQRQAVLLCYQTMRGAPAGEKVFKCQEAVDDLDRCATLVREAAISKIAQS</sequence>
<protein>
    <submittedName>
        <fullName evidence="2">Uncharacterized protein</fullName>
    </submittedName>
</protein>
<reference evidence="3" key="1">
    <citation type="journal article" date="2015" name="PLoS Genet.">
        <title>Genome Sequence and Transcriptome Analyses of Chrysochromulina tobin: Metabolic Tools for Enhanced Algal Fitness in the Prominent Order Prymnesiales (Haptophyceae).</title>
        <authorList>
            <person name="Hovde B.T."/>
            <person name="Deodato C.R."/>
            <person name="Hunsperger H.M."/>
            <person name="Ryken S.A."/>
            <person name="Yost W."/>
            <person name="Jha R.K."/>
            <person name="Patterson J."/>
            <person name="Monnat R.J. Jr."/>
            <person name="Barlow S.B."/>
            <person name="Starkenburg S.R."/>
            <person name="Cattolico R.A."/>
        </authorList>
    </citation>
    <scope>NUCLEOTIDE SEQUENCE</scope>
    <source>
        <strain evidence="3">CCMP291</strain>
    </source>
</reference>
<feature type="compositionally biased region" description="Basic and acidic residues" evidence="1">
    <location>
        <begin position="73"/>
        <end position="91"/>
    </location>
</feature>
<dbReference type="EMBL" id="JWZX01003346">
    <property type="protein sequence ID" value="KOO21645.1"/>
    <property type="molecule type" value="Genomic_DNA"/>
</dbReference>
<evidence type="ECO:0000256" key="1">
    <source>
        <dbReference type="SAM" id="MobiDB-lite"/>
    </source>
</evidence>
<feature type="region of interest" description="Disordered" evidence="1">
    <location>
        <begin position="1"/>
        <end position="46"/>
    </location>
</feature>
<dbReference type="Proteomes" id="UP000037460">
    <property type="component" value="Unassembled WGS sequence"/>
</dbReference>
<evidence type="ECO:0000313" key="3">
    <source>
        <dbReference type="Proteomes" id="UP000037460"/>
    </source>
</evidence>
<keyword evidence="3" id="KW-1185">Reference proteome</keyword>
<proteinExistence type="predicted"/>
<dbReference type="AlphaFoldDB" id="A0A0M0J581"/>
<gene>
    <name evidence="2" type="ORF">Ctob_000949</name>
</gene>
<organism evidence="2 3">
    <name type="scientific">Chrysochromulina tobinii</name>
    <dbReference type="NCBI Taxonomy" id="1460289"/>
    <lineage>
        <taxon>Eukaryota</taxon>
        <taxon>Haptista</taxon>
        <taxon>Haptophyta</taxon>
        <taxon>Prymnesiophyceae</taxon>
        <taxon>Prymnesiales</taxon>
        <taxon>Chrysochromulinaceae</taxon>
        <taxon>Chrysochromulina</taxon>
    </lineage>
</organism>
<accession>A0A0M0J581</accession>
<name>A0A0M0J581_9EUKA</name>
<comment type="caution">
    <text evidence="2">The sequence shown here is derived from an EMBL/GenBank/DDBJ whole genome shotgun (WGS) entry which is preliminary data.</text>
</comment>
<evidence type="ECO:0000313" key="2">
    <source>
        <dbReference type="EMBL" id="KOO21645.1"/>
    </source>
</evidence>
<feature type="compositionally biased region" description="Polar residues" evidence="1">
    <location>
        <begin position="63"/>
        <end position="72"/>
    </location>
</feature>